<dbReference type="AlphaFoldDB" id="A0A0R3L633"/>
<evidence type="ECO:0000256" key="4">
    <source>
        <dbReference type="ARBA" id="ARBA00022827"/>
    </source>
</evidence>
<dbReference type="InterPro" id="IPR036188">
    <property type="entry name" value="FAD/NAD-bd_sf"/>
</dbReference>
<sequence length="561" mass="62372">MTNVQGQPQTAGAKADFDAVIIGAGFSGMYMLHSLRDKLDLNVTVLEAGDGVGGTWYWNRYPGARCDSDSYIYCYTFDKNLLQEWNWSERYPEQDEILRYLEHCAERFDLKPDIQFGKRVVEVVLDDDTELWTVRTDKGDAVTARFVIPAVGALSTANMPPIKGLSSFAGKCYHTSQWPHDGVDFTAKRVGVIGTGATAVQAIPEIAQQAKHLTVFQRTPNFCVPARNGRVDPEVTRARKADYDGIRQRIKDSFFGFDLNFIPKAVLETTPEEREQEFDRMWDAGGFAFWLANYQDMFFSKEANDVIADYLKRKIRSIVNDPVTADKLTPKTYPYGTKRQPLDTNYFETFNKKNVALVDASTDGTIEEITPNGIRAGGREYPLDIIVVATGFDAMTGPLKNLGIKGRGGRPLAQEWEDGPQTYLGLAIAGYPNLFTITGPQSPSVLSNMPVSIEQHVEWITECIAHMRRNKLTTIEASPQAQDAWGAHVAEVVNSTLMPGTNSWYMGANIEGKPRRFLPYLGPEGVGGYRRKCAEVAENGYEGFVFTSQGQGGTVHTIAAE</sequence>
<proteinExistence type="inferred from homology"/>
<dbReference type="InterPro" id="IPR050775">
    <property type="entry name" value="FAD-binding_Monooxygenases"/>
</dbReference>
<dbReference type="SUPFAM" id="SSF51905">
    <property type="entry name" value="FAD/NAD(P)-binding domain"/>
    <property type="match status" value="2"/>
</dbReference>
<name>A0A0R3L633_9BRAD</name>
<organism evidence="8 9">
    <name type="scientific">Bradyrhizobium valentinum</name>
    <dbReference type="NCBI Taxonomy" id="1518501"/>
    <lineage>
        <taxon>Bacteria</taxon>
        <taxon>Pseudomonadati</taxon>
        <taxon>Pseudomonadota</taxon>
        <taxon>Alphaproteobacteria</taxon>
        <taxon>Hyphomicrobiales</taxon>
        <taxon>Nitrobacteraceae</taxon>
        <taxon>Bradyrhizobium</taxon>
    </lineage>
</organism>
<gene>
    <name evidence="8" type="ORF">CP49_15170</name>
</gene>
<keyword evidence="6" id="KW-0560">Oxidoreductase</keyword>
<dbReference type="STRING" id="1518501.CQ10_38085"/>
<dbReference type="PANTHER" id="PTHR43098:SF3">
    <property type="entry name" value="L-ORNITHINE N(5)-MONOOXYGENASE-RELATED"/>
    <property type="match status" value="1"/>
</dbReference>
<dbReference type="Proteomes" id="UP000051913">
    <property type="component" value="Unassembled WGS sequence"/>
</dbReference>
<reference evidence="8 9" key="1">
    <citation type="submission" date="2014-03" db="EMBL/GenBank/DDBJ databases">
        <title>Bradyrhizobium valentinum sp. nov., isolated from effective nodules of Lupinus mariae-josephae, a lupine endemic of basic-lime soils in Eastern Spain.</title>
        <authorList>
            <person name="Duran D."/>
            <person name="Rey L."/>
            <person name="Navarro A."/>
            <person name="Busquets A."/>
            <person name="Imperial J."/>
            <person name="Ruiz-Argueso T."/>
        </authorList>
    </citation>
    <scope>NUCLEOTIDE SEQUENCE [LARGE SCALE GENOMIC DNA]</scope>
    <source>
        <strain evidence="8 9">LmjM3</strain>
    </source>
</reference>
<comment type="similarity">
    <text evidence="2">Belongs to the FAD-binding monooxygenase family.</text>
</comment>
<keyword evidence="3" id="KW-0285">Flavoprotein</keyword>
<keyword evidence="9" id="KW-1185">Reference proteome</keyword>
<evidence type="ECO:0000256" key="6">
    <source>
        <dbReference type="ARBA" id="ARBA00023002"/>
    </source>
</evidence>
<keyword evidence="7 8" id="KW-0503">Monooxygenase</keyword>
<evidence type="ECO:0000256" key="5">
    <source>
        <dbReference type="ARBA" id="ARBA00022857"/>
    </source>
</evidence>
<evidence type="ECO:0000256" key="7">
    <source>
        <dbReference type="ARBA" id="ARBA00023033"/>
    </source>
</evidence>
<accession>A0A0R3L633</accession>
<comment type="caution">
    <text evidence="8">The sequence shown here is derived from an EMBL/GenBank/DDBJ whole genome shotgun (WGS) entry which is preliminary data.</text>
</comment>
<protein>
    <submittedName>
        <fullName evidence="8">Cyclohexanone monooxygenase</fullName>
    </submittedName>
</protein>
<comment type="cofactor">
    <cofactor evidence="1">
        <name>FAD</name>
        <dbReference type="ChEBI" id="CHEBI:57692"/>
    </cofactor>
</comment>
<dbReference type="RefSeq" id="WP_057852794.1">
    <property type="nucleotide sequence ID" value="NZ_LLXX01000142.1"/>
</dbReference>
<evidence type="ECO:0000256" key="3">
    <source>
        <dbReference type="ARBA" id="ARBA00022630"/>
    </source>
</evidence>
<evidence type="ECO:0000313" key="9">
    <source>
        <dbReference type="Proteomes" id="UP000051913"/>
    </source>
</evidence>
<dbReference type="GO" id="GO:0004497">
    <property type="term" value="F:monooxygenase activity"/>
    <property type="evidence" value="ECO:0007669"/>
    <property type="project" value="UniProtKB-KW"/>
</dbReference>
<keyword evidence="4" id="KW-0274">FAD</keyword>
<dbReference type="PANTHER" id="PTHR43098">
    <property type="entry name" value="L-ORNITHINE N(5)-MONOOXYGENASE-RELATED"/>
    <property type="match status" value="1"/>
</dbReference>
<dbReference type="Gene3D" id="3.50.50.60">
    <property type="entry name" value="FAD/NAD(P)-binding domain"/>
    <property type="match status" value="2"/>
</dbReference>
<dbReference type="EMBL" id="LLXX01000142">
    <property type="protein sequence ID" value="KRR03274.1"/>
    <property type="molecule type" value="Genomic_DNA"/>
</dbReference>
<evidence type="ECO:0000256" key="1">
    <source>
        <dbReference type="ARBA" id="ARBA00001974"/>
    </source>
</evidence>
<evidence type="ECO:0000313" key="8">
    <source>
        <dbReference type="EMBL" id="KRR03274.1"/>
    </source>
</evidence>
<keyword evidence="5" id="KW-0521">NADP</keyword>
<dbReference type="Pfam" id="PF13738">
    <property type="entry name" value="Pyr_redox_3"/>
    <property type="match status" value="1"/>
</dbReference>
<evidence type="ECO:0000256" key="2">
    <source>
        <dbReference type="ARBA" id="ARBA00010139"/>
    </source>
</evidence>